<evidence type="ECO:0000313" key="3">
    <source>
        <dbReference type="Proteomes" id="UP000660729"/>
    </source>
</evidence>
<evidence type="ECO:0000256" key="1">
    <source>
        <dbReference type="SAM" id="MobiDB-lite"/>
    </source>
</evidence>
<gene>
    <name evidence="2" type="ORF">HII31_10527</name>
</gene>
<name>A0A8H6RD22_9PEZI</name>
<comment type="caution">
    <text evidence="2">The sequence shown here is derived from an EMBL/GenBank/DDBJ whole genome shotgun (WGS) entry which is preliminary data.</text>
</comment>
<dbReference type="Proteomes" id="UP000660729">
    <property type="component" value="Unassembled WGS sequence"/>
</dbReference>
<accession>A0A8H6RD22</accession>
<dbReference type="OrthoDB" id="3262926at2759"/>
<evidence type="ECO:0000313" key="2">
    <source>
        <dbReference type="EMBL" id="KAF7188242.1"/>
    </source>
</evidence>
<sequence>MMDDYELQQELEALAGNAYNPNDQDENTKQEPISTTISRWQRLFGLSADDAVDRIMDHRHDLTKSRVSDDHWSTVQDEKEASGYDREAYEYEIGLQKKKATLPDLVTTANEASDSTIKYLVELTGPLDTVDKVRTAANMDTMPPLVSGTSAEDGRAVSLCCIDAKDKAAILHWASTESGGFEPTILVDPRSLR</sequence>
<keyword evidence="3" id="KW-1185">Reference proteome</keyword>
<dbReference type="EMBL" id="JABCIY010000213">
    <property type="protein sequence ID" value="KAF7188242.1"/>
    <property type="molecule type" value="Genomic_DNA"/>
</dbReference>
<organism evidence="2 3">
    <name type="scientific">Pseudocercospora fuligena</name>
    <dbReference type="NCBI Taxonomy" id="685502"/>
    <lineage>
        <taxon>Eukaryota</taxon>
        <taxon>Fungi</taxon>
        <taxon>Dikarya</taxon>
        <taxon>Ascomycota</taxon>
        <taxon>Pezizomycotina</taxon>
        <taxon>Dothideomycetes</taxon>
        <taxon>Dothideomycetidae</taxon>
        <taxon>Mycosphaerellales</taxon>
        <taxon>Mycosphaerellaceae</taxon>
        <taxon>Pseudocercospora</taxon>
    </lineage>
</organism>
<proteinExistence type="predicted"/>
<dbReference type="AlphaFoldDB" id="A0A8H6RD22"/>
<reference evidence="2" key="1">
    <citation type="submission" date="2020-04" db="EMBL/GenBank/DDBJ databases">
        <title>Draft genome resource of the tomato pathogen Pseudocercospora fuligena.</title>
        <authorList>
            <person name="Zaccaron A."/>
        </authorList>
    </citation>
    <scope>NUCLEOTIDE SEQUENCE</scope>
    <source>
        <strain evidence="2">PF001</strain>
    </source>
</reference>
<protein>
    <submittedName>
        <fullName evidence="2">Uncharacterized protein</fullName>
    </submittedName>
</protein>
<feature type="region of interest" description="Disordered" evidence="1">
    <location>
        <begin position="1"/>
        <end position="34"/>
    </location>
</feature>